<evidence type="ECO:0000256" key="5">
    <source>
        <dbReference type="ARBA" id="ARBA00023242"/>
    </source>
</evidence>
<keyword evidence="9" id="KW-1185">Reference proteome</keyword>
<feature type="compositionally biased region" description="Polar residues" evidence="6">
    <location>
        <begin position="57"/>
        <end position="71"/>
    </location>
</feature>
<dbReference type="InterPro" id="IPR045843">
    <property type="entry name" value="IND-like"/>
</dbReference>
<sequence>MMHRITSKEPQSELLRTQLHMSSGLARFRSAPSAFLGDIFDELFPLPPETDTMFPRFSTTNLSDNHSSGSGQFRPPDSLELPSSRHNFISPSATPPTFSEHQIENIRNSSNLTRQVSSPAAALSSYLNADNVGYAMMSSSNSYRNKDLPSISCSPRQNSLMSQISEIRSKGSGHGSESETQFEDAVPCRVRAKRGCATHPRSIAERVRRNKISERIKKLQELVPNMDKQTNTADMLDLAVVYIKNLQKQVKMLTEEQANCTCSSSKKRKYPSNGVAECCKI</sequence>
<dbReference type="PROSITE" id="PS50888">
    <property type="entry name" value="BHLH"/>
    <property type="match status" value="1"/>
</dbReference>
<comment type="caution">
    <text evidence="8">The sequence shown here is derived from an EMBL/GenBank/DDBJ whole genome shotgun (WGS) entry which is preliminary data.</text>
</comment>
<dbReference type="OrthoDB" id="2019494at2759"/>
<dbReference type="SMART" id="SM00353">
    <property type="entry name" value="HLH"/>
    <property type="match status" value="1"/>
</dbReference>
<dbReference type="FunFam" id="4.10.280.10:FF:000021">
    <property type="entry name" value="Transcription factor bHLH130 family"/>
    <property type="match status" value="1"/>
</dbReference>
<dbReference type="GO" id="GO:0046983">
    <property type="term" value="F:protein dimerization activity"/>
    <property type="evidence" value="ECO:0007669"/>
    <property type="project" value="InterPro"/>
</dbReference>
<comment type="subcellular location">
    <subcellularLocation>
        <location evidence="1">Nucleus</location>
    </subcellularLocation>
</comment>
<dbReference type="PANTHER" id="PTHR16223">
    <property type="entry name" value="TRANSCRIPTION FACTOR BHLH83-RELATED"/>
    <property type="match status" value="1"/>
</dbReference>
<dbReference type="GO" id="GO:0000981">
    <property type="term" value="F:DNA-binding transcription factor activity, RNA polymerase II-specific"/>
    <property type="evidence" value="ECO:0007669"/>
    <property type="project" value="TreeGrafter"/>
</dbReference>
<keyword evidence="4" id="KW-0804">Transcription</keyword>
<dbReference type="Pfam" id="PF00010">
    <property type="entry name" value="HLH"/>
    <property type="match status" value="1"/>
</dbReference>
<dbReference type="InterPro" id="IPR011598">
    <property type="entry name" value="bHLH_dom"/>
</dbReference>
<accession>A0A8J5LAC4</accession>
<feature type="domain" description="BHLH" evidence="7">
    <location>
        <begin position="196"/>
        <end position="246"/>
    </location>
</feature>
<evidence type="ECO:0000313" key="9">
    <source>
        <dbReference type="Proteomes" id="UP000734854"/>
    </source>
</evidence>
<keyword evidence="5" id="KW-0539">Nucleus</keyword>
<protein>
    <recommendedName>
        <fullName evidence="7">BHLH domain-containing protein</fullName>
    </recommendedName>
</protein>
<dbReference type="GO" id="GO:0000978">
    <property type="term" value="F:RNA polymerase II cis-regulatory region sequence-specific DNA binding"/>
    <property type="evidence" value="ECO:0007669"/>
    <property type="project" value="TreeGrafter"/>
</dbReference>
<feature type="compositionally biased region" description="Polar residues" evidence="6">
    <location>
        <begin position="84"/>
        <end position="99"/>
    </location>
</feature>
<evidence type="ECO:0000256" key="6">
    <source>
        <dbReference type="SAM" id="MobiDB-lite"/>
    </source>
</evidence>
<evidence type="ECO:0000256" key="4">
    <source>
        <dbReference type="ARBA" id="ARBA00023163"/>
    </source>
</evidence>
<keyword evidence="3" id="KW-0238">DNA-binding</keyword>
<proteinExistence type="predicted"/>
<gene>
    <name evidence="8" type="ORF">ZIOFF_029110</name>
</gene>
<organism evidence="8 9">
    <name type="scientific">Zingiber officinale</name>
    <name type="common">Ginger</name>
    <name type="synonym">Amomum zingiber</name>
    <dbReference type="NCBI Taxonomy" id="94328"/>
    <lineage>
        <taxon>Eukaryota</taxon>
        <taxon>Viridiplantae</taxon>
        <taxon>Streptophyta</taxon>
        <taxon>Embryophyta</taxon>
        <taxon>Tracheophyta</taxon>
        <taxon>Spermatophyta</taxon>
        <taxon>Magnoliopsida</taxon>
        <taxon>Liliopsida</taxon>
        <taxon>Zingiberales</taxon>
        <taxon>Zingiberaceae</taxon>
        <taxon>Zingiber</taxon>
    </lineage>
</organism>
<dbReference type="PANTHER" id="PTHR16223:SF125">
    <property type="entry name" value="OS08G0506700 PROTEIN"/>
    <property type="match status" value="1"/>
</dbReference>
<name>A0A8J5LAC4_ZINOF</name>
<dbReference type="GO" id="GO:0005634">
    <property type="term" value="C:nucleus"/>
    <property type="evidence" value="ECO:0007669"/>
    <property type="project" value="UniProtKB-SubCell"/>
</dbReference>
<feature type="region of interest" description="Disordered" evidence="6">
    <location>
        <begin position="54"/>
        <end position="99"/>
    </location>
</feature>
<dbReference type="Proteomes" id="UP000734854">
    <property type="component" value="Unassembled WGS sequence"/>
</dbReference>
<evidence type="ECO:0000256" key="3">
    <source>
        <dbReference type="ARBA" id="ARBA00023125"/>
    </source>
</evidence>
<keyword evidence="2" id="KW-0805">Transcription regulation</keyword>
<dbReference type="EMBL" id="JACMSC010000008">
    <property type="protein sequence ID" value="KAG6511061.1"/>
    <property type="molecule type" value="Genomic_DNA"/>
</dbReference>
<evidence type="ECO:0000256" key="1">
    <source>
        <dbReference type="ARBA" id="ARBA00004123"/>
    </source>
</evidence>
<reference evidence="8 9" key="1">
    <citation type="submission" date="2020-08" db="EMBL/GenBank/DDBJ databases">
        <title>Plant Genome Project.</title>
        <authorList>
            <person name="Zhang R.-G."/>
        </authorList>
    </citation>
    <scope>NUCLEOTIDE SEQUENCE [LARGE SCALE GENOMIC DNA]</scope>
    <source>
        <tissue evidence="8">Rhizome</tissue>
    </source>
</reference>
<evidence type="ECO:0000313" key="8">
    <source>
        <dbReference type="EMBL" id="KAG6511061.1"/>
    </source>
</evidence>
<evidence type="ECO:0000256" key="2">
    <source>
        <dbReference type="ARBA" id="ARBA00023015"/>
    </source>
</evidence>
<evidence type="ECO:0000259" key="7">
    <source>
        <dbReference type="PROSITE" id="PS50888"/>
    </source>
</evidence>
<dbReference type="AlphaFoldDB" id="A0A8J5LAC4"/>